<accession>A0A0H3ZZD7</accession>
<sequence>MERRSDLGLMMRLTRLGRHDAARIYQQRTGQQMDLPPKDDNQITIFEVEEQENGK</sequence>
<reference evidence="1" key="1">
    <citation type="journal article" date="2015" name="MBio">
        <title>Eco-Evolutionary Dynamics of Episomes among Ecologically Cohesive Bacterial Populations.</title>
        <authorList>
            <person name="Xue H."/>
            <person name="Cordero O.X."/>
            <person name="Camas F.M."/>
            <person name="Trimble W."/>
            <person name="Meyer F."/>
            <person name="Guglielmini J."/>
            <person name="Rocha E.P."/>
            <person name="Polz M.F."/>
        </authorList>
    </citation>
    <scope>NUCLEOTIDE SEQUENCE</scope>
    <source>
        <strain evidence="1">FF_113</strain>
    </source>
</reference>
<organism evidence="1">
    <name type="scientific">Enterovibrio sp. FF_113</name>
    <dbReference type="NCBI Taxonomy" id="1660266"/>
    <lineage>
        <taxon>Bacteria</taxon>
        <taxon>Pseudomonadati</taxon>
        <taxon>Pseudomonadota</taxon>
        <taxon>Gammaproteobacteria</taxon>
        <taxon>Vibrionales</taxon>
        <taxon>Vibrionaceae</taxon>
        <taxon>Enterovibrio</taxon>
    </lineage>
</organism>
<dbReference type="AlphaFoldDB" id="A0A0H3ZZD7"/>
<dbReference type="GO" id="GO:0006412">
    <property type="term" value="P:translation"/>
    <property type="evidence" value="ECO:0007669"/>
    <property type="project" value="InterPro"/>
</dbReference>
<proteinExistence type="predicted"/>
<dbReference type="PROSITE" id="PS00732">
    <property type="entry name" value="RIBOSOMAL_S16"/>
    <property type="match status" value="1"/>
</dbReference>
<evidence type="ECO:0000313" key="1">
    <source>
        <dbReference type="EMBL" id="AKN38836.1"/>
    </source>
</evidence>
<dbReference type="GO" id="GO:0005840">
    <property type="term" value="C:ribosome"/>
    <property type="evidence" value="ECO:0007669"/>
    <property type="project" value="InterPro"/>
</dbReference>
<name>A0A0H3ZZD7_9GAMM</name>
<protein>
    <submittedName>
        <fullName evidence="1">Uncharacterized protein</fullName>
    </submittedName>
</protein>
<dbReference type="EMBL" id="KP795616">
    <property type="protein sequence ID" value="AKN38836.1"/>
    <property type="molecule type" value="Genomic_DNA"/>
</dbReference>
<dbReference type="InterPro" id="IPR020592">
    <property type="entry name" value="Ribosomal_bS16_CS"/>
</dbReference>
<dbReference type="GO" id="GO:0003735">
    <property type="term" value="F:structural constituent of ribosome"/>
    <property type="evidence" value="ECO:0007669"/>
    <property type="project" value="InterPro"/>
</dbReference>